<dbReference type="EMBL" id="CP017241">
    <property type="protein sequence ID" value="APO74973.1"/>
    <property type="molecule type" value="Genomic_DNA"/>
</dbReference>
<accession>A0A1L5P4B4</accession>
<feature type="compositionally biased region" description="Basic residues" evidence="1">
    <location>
        <begin position="55"/>
        <end position="75"/>
    </location>
</feature>
<name>A0A1L5P4B4_RHIET</name>
<gene>
    <name evidence="2" type="ORF">AM571_CH02164</name>
</gene>
<protein>
    <submittedName>
        <fullName evidence="2">Uncharacterized protein</fullName>
    </submittedName>
</protein>
<dbReference type="Proteomes" id="UP000185109">
    <property type="component" value="Chromosome"/>
</dbReference>
<feature type="compositionally biased region" description="Basic residues" evidence="1">
    <location>
        <begin position="29"/>
        <end position="38"/>
    </location>
</feature>
<feature type="compositionally biased region" description="Low complexity" evidence="1">
    <location>
        <begin position="39"/>
        <end position="52"/>
    </location>
</feature>
<evidence type="ECO:0000256" key="1">
    <source>
        <dbReference type="SAM" id="MobiDB-lite"/>
    </source>
</evidence>
<proteinExistence type="predicted"/>
<dbReference type="RefSeq" id="WP_074061396.1">
    <property type="nucleotide sequence ID" value="NZ_CP017241.1"/>
</dbReference>
<sequence>MADIMKELVSGVVETVLREILKKTAVRNTTKRKKRKTRSSTTGRFTRTASAAIKPARKQVSKRRTATSRSRQRSR</sequence>
<evidence type="ECO:0000313" key="2">
    <source>
        <dbReference type="EMBL" id="APO74973.1"/>
    </source>
</evidence>
<reference evidence="2 3" key="1">
    <citation type="submission" date="2016-09" db="EMBL/GenBank/DDBJ databases">
        <title>The complete genome sequences of Rhizobium gallicum, symbiovars gallicum and phaseoli, symbionts associated to common bean (Phaseolus vulgaris).</title>
        <authorList>
            <person name="Bustos P."/>
            <person name="Santamaria R.I."/>
            <person name="Perez-Carrascal O.M."/>
            <person name="Juarez S."/>
            <person name="Lozano L."/>
            <person name="Martinez-Flores I."/>
            <person name="Martinez-Romero E."/>
            <person name="Cevallos M."/>
            <person name="Romero D."/>
            <person name="Davila G."/>
            <person name="Gonzalez V."/>
        </authorList>
    </citation>
    <scope>NUCLEOTIDE SEQUENCE [LARGE SCALE GENOMIC DNA]</scope>
    <source>
        <strain evidence="2 3">8C-3</strain>
    </source>
</reference>
<feature type="region of interest" description="Disordered" evidence="1">
    <location>
        <begin position="27"/>
        <end position="75"/>
    </location>
</feature>
<dbReference type="AlphaFoldDB" id="A0A1L5P4B4"/>
<evidence type="ECO:0000313" key="3">
    <source>
        <dbReference type="Proteomes" id="UP000185109"/>
    </source>
</evidence>
<organism evidence="2 3">
    <name type="scientific">Rhizobium etli 8C-3</name>
    <dbReference type="NCBI Taxonomy" id="538025"/>
    <lineage>
        <taxon>Bacteria</taxon>
        <taxon>Pseudomonadati</taxon>
        <taxon>Pseudomonadota</taxon>
        <taxon>Alphaproteobacteria</taxon>
        <taxon>Hyphomicrobiales</taxon>
        <taxon>Rhizobiaceae</taxon>
        <taxon>Rhizobium/Agrobacterium group</taxon>
        <taxon>Rhizobium</taxon>
    </lineage>
</organism>